<dbReference type="OrthoDB" id="2725974at2"/>
<dbReference type="Proteomes" id="UP000309673">
    <property type="component" value="Unassembled WGS sequence"/>
</dbReference>
<evidence type="ECO:0000259" key="2">
    <source>
        <dbReference type="Pfam" id="PF13786"/>
    </source>
</evidence>
<comment type="caution">
    <text evidence="4">The sequence shown here is derived from an EMBL/GenBank/DDBJ whole genome shotgun (WGS) entry which is preliminary data.</text>
</comment>
<keyword evidence="1" id="KW-1133">Transmembrane helix</keyword>
<dbReference type="Gene3D" id="2.60.40.1630">
    <property type="entry name" value="bacillus anthracis domain"/>
    <property type="match status" value="1"/>
</dbReference>
<keyword evidence="1" id="KW-0812">Transmembrane</keyword>
<keyword evidence="5" id="KW-1185">Reference proteome</keyword>
<reference evidence="4 5" key="1">
    <citation type="submission" date="2019-04" db="EMBL/GenBank/DDBJ databases">
        <title>Cohnella sp. nov., isolated from soil.</title>
        <authorList>
            <person name="Kim W."/>
        </authorList>
    </citation>
    <scope>NUCLEOTIDE SEQUENCE [LARGE SCALE GENOMIC DNA]</scope>
    <source>
        <strain evidence="4 5">CAU 1483</strain>
    </source>
</reference>
<organism evidence="4 5">
    <name type="scientific">Cohnella pontilimi</name>
    <dbReference type="NCBI Taxonomy" id="2564100"/>
    <lineage>
        <taxon>Bacteria</taxon>
        <taxon>Bacillati</taxon>
        <taxon>Bacillota</taxon>
        <taxon>Bacilli</taxon>
        <taxon>Bacillales</taxon>
        <taxon>Paenibacillaceae</taxon>
        <taxon>Cohnella</taxon>
    </lineage>
</organism>
<dbReference type="AlphaFoldDB" id="A0A4V5LRK9"/>
<accession>A0A4V5LRK9</accession>
<keyword evidence="1" id="KW-0472">Membrane</keyword>
<sequence length="443" mass="50311">MVNTMRETDGYTEEQLQLEAMKEQIEQIAVPEEIDEAIRNGMRLGRQRRRRRRLTRAASYVACLLILASVASIRFSPTVAAYVGDIPGLRSLVELINYDKGLKLALENDYMQPVGLSEEHDGIQLKVDGIIADESRIIVFYTLNNMDGRKRIVNLGEVKLVNYEHASSDFGSSNFSEDWHSKQGTFEFNSHDEVGIPETLDLEIKVGEGVEASATAPVWKFSVPVDKTRFDGMKETYPIDQTVTVEGQRITFGKMTVYPSRVGLEVAYDPANTKKIFAFDDIRLEDELGETFGTITNGVSATTLSDGRQILYFQSNYFRKPNHLYLRASSIRALDKSKLEVKVDVDQKQLLSRPDDRMTLTGNAFTGEEDLNALVIRLKNEDPRDKNFHYFLFQTDYKDASGQVFQSNRMGSTTGEYQYYIKKANYKGPLTLTIADYPSRIKR</sequence>
<feature type="domain" description="DUF4179" evidence="2">
    <location>
        <begin position="50"/>
        <end position="144"/>
    </location>
</feature>
<protein>
    <submittedName>
        <fullName evidence="4">DUF4179 domain-containing protein</fullName>
    </submittedName>
</protein>
<proteinExistence type="predicted"/>
<evidence type="ECO:0000313" key="5">
    <source>
        <dbReference type="Proteomes" id="UP000309673"/>
    </source>
</evidence>
<dbReference type="InterPro" id="IPR025436">
    <property type="entry name" value="DUF4179"/>
</dbReference>
<dbReference type="Pfam" id="PF18705">
    <property type="entry name" value="DUF5643"/>
    <property type="match status" value="1"/>
</dbReference>
<feature type="domain" description="DUF5643" evidence="3">
    <location>
        <begin position="235"/>
        <end position="342"/>
    </location>
</feature>
<evidence type="ECO:0000313" key="4">
    <source>
        <dbReference type="EMBL" id="TJY39629.1"/>
    </source>
</evidence>
<gene>
    <name evidence="4" type="ORF">E5161_18825</name>
</gene>
<feature type="transmembrane region" description="Helical" evidence="1">
    <location>
        <begin position="57"/>
        <end position="75"/>
    </location>
</feature>
<dbReference type="EMBL" id="SUPK01000010">
    <property type="protein sequence ID" value="TJY39629.1"/>
    <property type="molecule type" value="Genomic_DNA"/>
</dbReference>
<name>A0A4V5LRK9_9BACL</name>
<dbReference type="Pfam" id="PF13786">
    <property type="entry name" value="DUF4179"/>
    <property type="match status" value="1"/>
</dbReference>
<evidence type="ECO:0000256" key="1">
    <source>
        <dbReference type="SAM" id="Phobius"/>
    </source>
</evidence>
<evidence type="ECO:0000259" key="3">
    <source>
        <dbReference type="Pfam" id="PF18705"/>
    </source>
</evidence>
<dbReference type="InterPro" id="IPR040680">
    <property type="entry name" value="DUF5643"/>
</dbReference>